<dbReference type="AlphaFoldDB" id="A0A822Y380"/>
<accession>A0A822Y380</accession>
<dbReference type="Proteomes" id="UP000607653">
    <property type="component" value="Unassembled WGS sequence"/>
</dbReference>
<evidence type="ECO:0000313" key="1">
    <source>
        <dbReference type="EMBL" id="DAD24088.1"/>
    </source>
</evidence>
<dbReference type="EMBL" id="DUZY01000001">
    <property type="protein sequence ID" value="DAD24088.1"/>
    <property type="molecule type" value="Genomic_DNA"/>
</dbReference>
<protein>
    <submittedName>
        <fullName evidence="1">Uncharacterized protein</fullName>
    </submittedName>
</protein>
<keyword evidence="2" id="KW-1185">Reference proteome</keyword>
<name>A0A822Y380_NELNU</name>
<evidence type="ECO:0000313" key="2">
    <source>
        <dbReference type="Proteomes" id="UP000607653"/>
    </source>
</evidence>
<gene>
    <name evidence="1" type="ORF">HUJ06_025551</name>
</gene>
<comment type="caution">
    <text evidence="1">The sequence shown here is derived from an EMBL/GenBank/DDBJ whole genome shotgun (WGS) entry which is preliminary data.</text>
</comment>
<sequence length="44" mass="4969">MESETHLKPPTANLRRMQTYSVTWVNSATKLCTCVDRVGCKNPT</sequence>
<organism evidence="1 2">
    <name type="scientific">Nelumbo nucifera</name>
    <name type="common">Sacred lotus</name>
    <dbReference type="NCBI Taxonomy" id="4432"/>
    <lineage>
        <taxon>Eukaryota</taxon>
        <taxon>Viridiplantae</taxon>
        <taxon>Streptophyta</taxon>
        <taxon>Embryophyta</taxon>
        <taxon>Tracheophyta</taxon>
        <taxon>Spermatophyta</taxon>
        <taxon>Magnoliopsida</taxon>
        <taxon>Proteales</taxon>
        <taxon>Nelumbonaceae</taxon>
        <taxon>Nelumbo</taxon>
    </lineage>
</organism>
<proteinExistence type="predicted"/>
<reference evidence="1 2" key="1">
    <citation type="journal article" date="2020" name="Mol. Biol. Evol.">
        <title>Distinct Expression and Methylation Patterns for Genes with Different Fates following a Single Whole-Genome Duplication in Flowering Plants.</title>
        <authorList>
            <person name="Shi T."/>
            <person name="Rahmani R.S."/>
            <person name="Gugger P.F."/>
            <person name="Wang M."/>
            <person name="Li H."/>
            <person name="Zhang Y."/>
            <person name="Li Z."/>
            <person name="Wang Q."/>
            <person name="Van de Peer Y."/>
            <person name="Marchal K."/>
            <person name="Chen J."/>
        </authorList>
    </citation>
    <scope>NUCLEOTIDE SEQUENCE [LARGE SCALE GENOMIC DNA]</scope>
    <source>
        <tissue evidence="1">Leaf</tissue>
    </source>
</reference>